<evidence type="ECO:0000256" key="5">
    <source>
        <dbReference type="ARBA" id="ARBA00022737"/>
    </source>
</evidence>
<evidence type="ECO:0000256" key="1">
    <source>
        <dbReference type="ARBA" id="ARBA00004496"/>
    </source>
</evidence>
<evidence type="ECO:0000256" key="10">
    <source>
        <dbReference type="SAM" id="MobiDB-lite"/>
    </source>
</evidence>
<keyword evidence="3" id="KW-0690">Ribosome biogenesis</keyword>
<dbReference type="GO" id="GO:0005737">
    <property type="term" value="C:cytoplasm"/>
    <property type="evidence" value="ECO:0007669"/>
    <property type="project" value="UniProtKB-SubCell"/>
</dbReference>
<dbReference type="PANTHER" id="PTHR13182">
    <property type="entry name" value="ZINC FINGER PROTEIN 622"/>
    <property type="match status" value="1"/>
</dbReference>
<evidence type="ECO:0000256" key="2">
    <source>
        <dbReference type="ARBA" id="ARBA00022490"/>
    </source>
</evidence>
<comment type="subcellular location">
    <subcellularLocation>
        <location evidence="1">Cytoplasm</location>
    </subcellularLocation>
</comment>
<dbReference type="OrthoDB" id="19329at2759"/>
<protein>
    <recommendedName>
        <fullName evidence="11">C2H2-type domain-containing protein</fullName>
    </recommendedName>
</protein>
<feature type="compositionally biased region" description="Acidic residues" evidence="10">
    <location>
        <begin position="369"/>
        <end position="378"/>
    </location>
</feature>
<dbReference type="STRING" id="1684307.A0A316U8D5"/>
<dbReference type="PANTHER" id="PTHR13182:SF8">
    <property type="entry name" value="CYTOPLASMIC 60S SUBUNIT BIOGENESIS FACTOR ZNF622"/>
    <property type="match status" value="1"/>
</dbReference>
<dbReference type="PROSITE" id="PS50157">
    <property type="entry name" value="ZINC_FINGER_C2H2_2"/>
    <property type="match status" value="1"/>
</dbReference>
<dbReference type="InterPro" id="IPR036236">
    <property type="entry name" value="Znf_C2H2_sf"/>
</dbReference>
<dbReference type="SMART" id="SM00355">
    <property type="entry name" value="ZnF_C2H2"/>
    <property type="match status" value="4"/>
</dbReference>
<dbReference type="GO" id="GO:0008270">
    <property type="term" value="F:zinc ion binding"/>
    <property type="evidence" value="ECO:0007669"/>
    <property type="project" value="UniProtKB-KW"/>
</dbReference>
<dbReference type="SMART" id="SM00451">
    <property type="entry name" value="ZnF_U1"/>
    <property type="match status" value="2"/>
</dbReference>
<keyword evidence="2" id="KW-0963">Cytoplasm</keyword>
<dbReference type="InterPro" id="IPR013087">
    <property type="entry name" value="Znf_C2H2_type"/>
</dbReference>
<dbReference type="InterPro" id="IPR022755">
    <property type="entry name" value="Znf_C2H2_jaz"/>
</dbReference>
<sequence>MATTTAFGTADSGHQALYTCMSCLVGFHSPLDQRTHYRSDLHRYNMKRQVAGLPPVRQDAFQQKVQQRDSIPLRDQEEQQLQASAQRFRCQDCAKSFASDNALTTHLKSRKHKGTAAKNHLNIHRQQSPLSSATSTAPSASLVFRVPAPAASTLQAPQEQPHQQSIGLTGAVQRDTDDKVEAKVAGPSVLGHDPPLTTPTSLLVADDASEAEVEAAIAARLASSARIDPSDQCIFCRLSGFASLANTLEHMQVKHGFFLPERPFLIDLSGLVQYLADKVSVGHLCLYCNGRGRGFNSAEAAQKHMVDKSHCKVAYEREQDQLELSDFYDFSSSYPDYQAAGSQGAEVARDDDGSEWEDVEMASGAGDTPSDDDGESEYEAARPLHYGDSELELVLPSGARLGHRSLARYYRQTLFSTPASVGTSGGTVARRLIDSGRANGRNSALTVKDRNGGEVKARNRGEAREAKRHIREFRDSQKREQYMTRVAFVHNSQKHFRDPLLQ</sequence>
<evidence type="ECO:0000256" key="9">
    <source>
        <dbReference type="PROSITE-ProRule" id="PRU00042"/>
    </source>
</evidence>
<evidence type="ECO:0000256" key="3">
    <source>
        <dbReference type="ARBA" id="ARBA00022517"/>
    </source>
</evidence>
<dbReference type="Gene3D" id="3.30.160.60">
    <property type="entry name" value="Classic Zinc Finger"/>
    <property type="match status" value="1"/>
</dbReference>
<evidence type="ECO:0000256" key="6">
    <source>
        <dbReference type="ARBA" id="ARBA00022771"/>
    </source>
</evidence>
<dbReference type="EMBL" id="KZ819326">
    <property type="protein sequence ID" value="PWN21114.1"/>
    <property type="molecule type" value="Genomic_DNA"/>
</dbReference>
<keyword evidence="4" id="KW-0479">Metal-binding</keyword>
<dbReference type="Pfam" id="PF12171">
    <property type="entry name" value="zf-C2H2_jaz"/>
    <property type="match status" value="1"/>
</dbReference>
<reference evidence="12 13" key="1">
    <citation type="journal article" date="2018" name="Mol. Biol. Evol.">
        <title>Broad Genomic Sampling Reveals a Smut Pathogenic Ancestry of the Fungal Clade Ustilaginomycotina.</title>
        <authorList>
            <person name="Kijpornyongpan T."/>
            <person name="Mondo S.J."/>
            <person name="Barry K."/>
            <person name="Sandor L."/>
            <person name="Lee J."/>
            <person name="Lipzen A."/>
            <person name="Pangilinan J."/>
            <person name="LaButti K."/>
            <person name="Hainaut M."/>
            <person name="Henrissat B."/>
            <person name="Grigoriev I.V."/>
            <person name="Spatafora J.W."/>
            <person name="Aime M.C."/>
        </authorList>
    </citation>
    <scope>NUCLEOTIDE SEQUENCE [LARGE SCALE GENOMIC DNA]</scope>
    <source>
        <strain evidence="12 13">MCA 4718</strain>
    </source>
</reference>
<dbReference type="GO" id="GO:0042273">
    <property type="term" value="P:ribosomal large subunit biogenesis"/>
    <property type="evidence" value="ECO:0007669"/>
    <property type="project" value="TreeGrafter"/>
</dbReference>
<keyword evidence="13" id="KW-1185">Reference proteome</keyword>
<dbReference type="PROSITE" id="PS00028">
    <property type="entry name" value="ZINC_FINGER_C2H2_1"/>
    <property type="match status" value="2"/>
</dbReference>
<feature type="region of interest" description="Disordered" evidence="10">
    <location>
        <begin position="114"/>
        <end position="136"/>
    </location>
</feature>
<comment type="similarity">
    <text evidence="8">Belongs to the REI1 family.</text>
</comment>
<dbReference type="SUPFAM" id="SSF57667">
    <property type="entry name" value="beta-beta-alpha zinc fingers"/>
    <property type="match status" value="1"/>
</dbReference>
<name>A0A316U8D5_9BASI</name>
<evidence type="ECO:0000313" key="13">
    <source>
        <dbReference type="Proteomes" id="UP000245942"/>
    </source>
</evidence>
<dbReference type="InterPro" id="IPR040025">
    <property type="entry name" value="Znf622/Rei1/Reh1"/>
</dbReference>
<evidence type="ECO:0000313" key="12">
    <source>
        <dbReference type="EMBL" id="PWN21114.1"/>
    </source>
</evidence>
<keyword evidence="6 9" id="KW-0863">Zinc-finger</keyword>
<dbReference type="GO" id="GO:0003676">
    <property type="term" value="F:nucleic acid binding"/>
    <property type="evidence" value="ECO:0007669"/>
    <property type="project" value="InterPro"/>
</dbReference>
<dbReference type="RefSeq" id="XP_025348274.1">
    <property type="nucleotide sequence ID" value="XM_025492417.1"/>
</dbReference>
<evidence type="ECO:0000256" key="8">
    <source>
        <dbReference type="ARBA" id="ARBA00034126"/>
    </source>
</evidence>
<evidence type="ECO:0000256" key="7">
    <source>
        <dbReference type="ARBA" id="ARBA00022833"/>
    </source>
</evidence>
<feature type="region of interest" description="Disordered" evidence="10">
    <location>
        <begin position="339"/>
        <end position="378"/>
    </location>
</feature>
<dbReference type="AlphaFoldDB" id="A0A316U8D5"/>
<dbReference type="InterPro" id="IPR041661">
    <property type="entry name" value="ZN622/Rei1/Reh1_Znf-C2H2"/>
</dbReference>
<evidence type="ECO:0000259" key="11">
    <source>
        <dbReference type="PROSITE" id="PS50157"/>
    </source>
</evidence>
<proteinExistence type="inferred from homology"/>
<dbReference type="Pfam" id="PF12756">
    <property type="entry name" value="zf-C2H2_2"/>
    <property type="match status" value="1"/>
</dbReference>
<dbReference type="GO" id="GO:0030687">
    <property type="term" value="C:preribosome, large subunit precursor"/>
    <property type="evidence" value="ECO:0007669"/>
    <property type="project" value="TreeGrafter"/>
</dbReference>
<keyword evidence="5" id="KW-0677">Repeat</keyword>
<dbReference type="Proteomes" id="UP000245942">
    <property type="component" value="Unassembled WGS sequence"/>
</dbReference>
<accession>A0A316U8D5</accession>
<evidence type="ECO:0000256" key="4">
    <source>
        <dbReference type="ARBA" id="ARBA00022723"/>
    </source>
</evidence>
<dbReference type="GeneID" id="37014151"/>
<keyword evidence="7" id="KW-0862">Zinc</keyword>
<dbReference type="InterPro" id="IPR003604">
    <property type="entry name" value="Matrin/U1-like-C_Znf_C2H2"/>
</dbReference>
<gene>
    <name evidence="12" type="ORF">BCV69DRAFT_282611</name>
</gene>
<organism evidence="12 13">
    <name type="scientific">Pseudomicrostroma glucosiphilum</name>
    <dbReference type="NCBI Taxonomy" id="1684307"/>
    <lineage>
        <taxon>Eukaryota</taxon>
        <taxon>Fungi</taxon>
        <taxon>Dikarya</taxon>
        <taxon>Basidiomycota</taxon>
        <taxon>Ustilaginomycotina</taxon>
        <taxon>Exobasidiomycetes</taxon>
        <taxon>Microstromatales</taxon>
        <taxon>Microstromatales incertae sedis</taxon>
        <taxon>Pseudomicrostroma</taxon>
    </lineage>
</organism>
<feature type="domain" description="C2H2-type" evidence="11">
    <location>
        <begin position="88"/>
        <end position="117"/>
    </location>
</feature>